<evidence type="ECO:0000313" key="2">
    <source>
        <dbReference type="Proteomes" id="UP000178059"/>
    </source>
</evidence>
<dbReference type="Proteomes" id="UP000178059">
    <property type="component" value="Unassembled WGS sequence"/>
</dbReference>
<dbReference type="EMBL" id="MFTT01000034">
    <property type="protein sequence ID" value="OGI69053.1"/>
    <property type="molecule type" value="Genomic_DNA"/>
</dbReference>
<organism evidence="1 2">
    <name type="scientific">Candidatus Nomurabacteria bacterium RIFCSPHIGHO2_01_FULL_42_16</name>
    <dbReference type="NCBI Taxonomy" id="1801743"/>
    <lineage>
        <taxon>Bacteria</taxon>
        <taxon>Candidatus Nomuraibacteriota</taxon>
    </lineage>
</organism>
<name>A0A1F6VHC8_9BACT</name>
<evidence type="ECO:0000313" key="1">
    <source>
        <dbReference type="EMBL" id="OGI69053.1"/>
    </source>
</evidence>
<gene>
    <name evidence="1" type="ORF">A2824_00515</name>
</gene>
<dbReference type="PANTHER" id="PTHR38471:SF2">
    <property type="entry name" value="FOUR HELIX BUNDLE PROTEIN"/>
    <property type="match status" value="1"/>
</dbReference>
<dbReference type="AlphaFoldDB" id="A0A1F6VHC8"/>
<sequence length="121" mass="14063">MNEKSNSKQYDLEERTAEFGRRCREFVKKLPKTTGNFEDGKQLVRSSGSRAANYIEANEALSKKDFAHRIKICRKETKESCLWLRLCDTGDNEELDKERGELIQEATELRKIFTSILNKSI</sequence>
<proteinExistence type="predicted"/>
<comment type="caution">
    <text evidence="1">The sequence shown here is derived from an EMBL/GenBank/DDBJ whole genome shotgun (WGS) entry which is preliminary data.</text>
</comment>
<dbReference type="Gene3D" id="1.20.1440.60">
    <property type="entry name" value="23S rRNA-intervening sequence"/>
    <property type="match status" value="1"/>
</dbReference>
<dbReference type="STRING" id="1801743.A2824_00515"/>
<dbReference type="InterPro" id="IPR012657">
    <property type="entry name" value="23S_rRNA-intervening_sequence"/>
</dbReference>
<dbReference type="SUPFAM" id="SSF158446">
    <property type="entry name" value="IVS-encoded protein-like"/>
    <property type="match status" value="1"/>
</dbReference>
<dbReference type="PANTHER" id="PTHR38471">
    <property type="entry name" value="FOUR HELIX BUNDLE PROTEIN"/>
    <property type="match status" value="1"/>
</dbReference>
<accession>A0A1F6VHC8</accession>
<reference evidence="1 2" key="1">
    <citation type="journal article" date="2016" name="Nat. Commun.">
        <title>Thousands of microbial genomes shed light on interconnected biogeochemical processes in an aquifer system.</title>
        <authorList>
            <person name="Anantharaman K."/>
            <person name="Brown C.T."/>
            <person name="Hug L.A."/>
            <person name="Sharon I."/>
            <person name="Castelle C.J."/>
            <person name="Probst A.J."/>
            <person name="Thomas B.C."/>
            <person name="Singh A."/>
            <person name="Wilkins M.J."/>
            <person name="Karaoz U."/>
            <person name="Brodie E.L."/>
            <person name="Williams K.H."/>
            <person name="Hubbard S.S."/>
            <person name="Banfield J.F."/>
        </authorList>
    </citation>
    <scope>NUCLEOTIDE SEQUENCE [LARGE SCALE GENOMIC DNA]</scope>
</reference>
<dbReference type="NCBIfam" id="TIGR02436">
    <property type="entry name" value="four helix bundle protein"/>
    <property type="match status" value="1"/>
</dbReference>
<dbReference type="InterPro" id="IPR036583">
    <property type="entry name" value="23S_rRNA_IVS_sf"/>
</dbReference>
<dbReference type="Pfam" id="PF05635">
    <property type="entry name" value="23S_rRNA_IVP"/>
    <property type="match status" value="1"/>
</dbReference>
<protein>
    <submittedName>
        <fullName evidence="1">Four helix bundle protein</fullName>
    </submittedName>
</protein>